<accession>A0A9Q8V4J1</accession>
<name>A0A9Q8V4J1_9GAMM</name>
<evidence type="ECO:0000313" key="2">
    <source>
        <dbReference type="EMBL" id="UNH31384.1"/>
    </source>
</evidence>
<dbReference type="EMBL" id="CP093245">
    <property type="protein sequence ID" value="UNH31384.1"/>
    <property type="molecule type" value="Genomic_DNA"/>
</dbReference>
<dbReference type="RefSeq" id="WP_241542414.1">
    <property type="nucleotide sequence ID" value="NZ_CAWQWN010000001.1"/>
</dbReference>
<sequence>MAEDRDKFFKEITSLGLDFVPVVGDFKSFADADDWIDYTLATAGIIPGAEFITKPLKEAKKLLKAGDLNGANKLIKEASEGIPKKSPSNPTSQSSSGALKPSDSKINAGKYQVSHGSPNAIDKGNLANPITQSRINVQNGDSKAGWEHVIKRHFSGNSNASQFTISESELKSLLQNPEVVKIPISKTQISLNKATGKKEILYQRIIILDKQIGIDKFSNGSTNKMTILTDKHGNLVTATPGVIN</sequence>
<dbReference type="Proteomes" id="UP000829116">
    <property type="component" value="Chromosome"/>
</dbReference>
<feature type="compositionally biased region" description="Low complexity" evidence="1">
    <location>
        <begin position="84"/>
        <end position="96"/>
    </location>
</feature>
<feature type="region of interest" description="Disordered" evidence="1">
    <location>
        <begin position="78"/>
        <end position="127"/>
    </location>
</feature>
<gene>
    <name evidence="2" type="ORF">MNY72_03425</name>
</gene>
<protein>
    <recommendedName>
        <fullName evidence="4">Adhesin</fullName>
    </recommendedName>
</protein>
<dbReference type="AlphaFoldDB" id="A0A9Q8V4J1"/>
<evidence type="ECO:0008006" key="4">
    <source>
        <dbReference type="Google" id="ProtNLM"/>
    </source>
</evidence>
<reference evidence="2" key="1">
    <citation type="submission" date="2022-03" db="EMBL/GenBank/DDBJ databases">
        <title>ESBL-producing Moellerella wisconsensis and Escherichia marmotae isolated from wild game meat.</title>
        <authorList>
            <person name="Biggel M."/>
        </authorList>
    </citation>
    <scope>NUCLEOTIDE SEQUENCE</scope>
    <source>
        <strain evidence="2">W51</strain>
    </source>
</reference>
<organism evidence="2 3">
    <name type="scientific">Moellerella wisconsensis</name>
    <dbReference type="NCBI Taxonomy" id="158849"/>
    <lineage>
        <taxon>Bacteria</taxon>
        <taxon>Pseudomonadati</taxon>
        <taxon>Pseudomonadota</taxon>
        <taxon>Gammaproteobacteria</taxon>
        <taxon>Enterobacterales</taxon>
        <taxon>Morganellaceae</taxon>
        <taxon>Moellerella</taxon>
    </lineage>
</organism>
<evidence type="ECO:0000313" key="3">
    <source>
        <dbReference type="Proteomes" id="UP000829116"/>
    </source>
</evidence>
<proteinExistence type="predicted"/>
<evidence type="ECO:0000256" key="1">
    <source>
        <dbReference type="SAM" id="MobiDB-lite"/>
    </source>
</evidence>